<gene>
    <name evidence="8" type="ORF">KC660_02425</name>
</gene>
<comment type="caution">
    <text evidence="8">The sequence shown here is derived from an EMBL/GenBank/DDBJ whole genome shotgun (WGS) entry which is preliminary data.</text>
</comment>
<sequence>MSNKTIVYASIIIASILWGVATPIGKFVVENVPVAMILFFRLLISAILVGIIALVTNAEFHFKKKDLGIIVVTGLLMALTMGFFYSALEYLSATETAILYNTVPIVTIIIGAIFLRERPSLFDLTGIIIAFLGVVLIVAEPFINGDNNATYSIIGIALILFAVLSNVIYSFMGNKIPKKINITKVMFIFFMSGAIASFPLAILETVNNPGWHNNLNLSVSLGMLYIAILATLVPTLLWTYGLERITPSQVNVFVFISPVATIILAVKFLGEPINLWIILGVILTFVGIYIASRDDASHARMHKYQRNKHH</sequence>
<dbReference type="AlphaFoldDB" id="A0A955RHU8"/>
<evidence type="ECO:0000259" key="7">
    <source>
        <dbReference type="Pfam" id="PF00892"/>
    </source>
</evidence>
<feature type="transmembrane region" description="Helical" evidence="6">
    <location>
        <begin position="215"/>
        <end position="238"/>
    </location>
</feature>
<feature type="transmembrane region" description="Helical" evidence="6">
    <location>
        <begin position="67"/>
        <end position="85"/>
    </location>
</feature>
<evidence type="ECO:0000256" key="5">
    <source>
        <dbReference type="ARBA" id="ARBA00023136"/>
    </source>
</evidence>
<evidence type="ECO:0000256" key="1">
    <source>
        <dbReference type="ARBA" id="ARBA00004651"/>
    </source>
</evidence>
<evidence type="ECO:0000256" key="3">
    <source>
        <dbReference type="ARBA" id="ARBA00022692"/>
    </source>
</evidence>
<reference evidence="8" key="2">
    <citation type="journal article" date="2021" name="Microbiome">
        <title>Successional dynamics and alternative stable states in a saline activated sludge microbial community over 9 years.</title>
        <authorList>
            <person name="Wang Y."/>
            <person name="Ye J."/>
            <person name="Ju F."/>
            <person name="Liu L."/>
            <person name="Boyd J.A."/>
            <person name="Deng Y."/>
            <person name="Parks D.H."/>
            <person name="Jiang X."/>
            <person name="Yin X."/>
            <person name="Woodcroft B.J."/>
            <person name="Tyson G.W."/>
            <person name="Hugenholtz P."/>
            <person name="Polz M.F."/>
            <person name="Zhang T."/>
        </authorList>
    </citation>
    <scope>NUCLEOTIDE SEQUENCE</scope>
    <source>
        <strain evidence="8">HKST-UBA10</strain>
    </source>
</reference>
<evidence type="ECO:0000256" key="4">
    <source>
        <dbReference type="ARBA" id="ARBA00022989"/>
    </source>
</evidence>
<feature type="transmembrane region" description="Helical" evidence="6">
    <location>
        <begin position="184"/>
        <end position="203"/>
    </location>
</feature>
<keyword evidence="5 6" id="KW-0472">Membrane</keyword>
<dbReference type="InterPro" id="IPR037185">
    <property type="entry name" value="EmrE-like"/>
</dbReference>
<evidence type="ECO:0000256" key="6">
    <source>
        <dbReference type="SAM" id="Phobius"/>
    </source>
</evidence>
<accession>A0A955RHU8</accession>
<evidence type="ECO:0000313" key="9">
    <source>
        <dbReference type="Proteomes" id="UP000782843"/>
    </source>
</evidence>
<keyword evidence="4 6" id="KW-1133">Transmembrane helix</keyword>
<feature type="transmembrane region" description="Helical" evidence="6">
    <location>
        <begin position="97"/>
        <end position="115"/>
    </location>
</feature>
<reference evidence="8" key="1">
    <citation type="submission" date="2020-04" db="EMBL/GenBank/DDBJ databases">
        <authorList>
            <person name="Zhang T."/>
        </authorList>
    </citation>
    <scope>NUCLEOTIDE SEQUENCE</scope>
    <source>
        <strain evidence="8">HKST-UBA10</strain>
    </source>
</reference>
<feature type="domain" description="EamA" evidence="7">
    <location>
        <begin position="154"/>
        <end position="292"/>
    </location>
</feature>
<organism evidence="8 9">
    <name type="scientific">Candidatus Dojkabacteria bacterium</name>
    <dbReference type="NCBI Taxonomy" id="2099670"/>
    <lineage>
        <taxon>Bacteria</taxon>
        <taxon>Candidatus Dojkabacteria</taxon>
    </lineage>
</organism>
<dbReference type="GO" id="GO:0005886">
    <property type="term" value="C:plasma membrane"/>
    <property type="evidence" value="ECO:0007669"/>
    <property type="project" value="UniProtKB-SubCell"/>
</dbReference>
<dbReference type="InterPro" id="IPR000620">
    <property type="entry name" value="EamA_dom"/>
</dbReference>
<protein>
    <submittedName>
        <fullName evidence="8">DMT family transporter</fullName>
    </submittedName>
</protein>
<keyword evidence="3 6" id="KW-0812">Transmembrane</keyword>
<dbReference type="InterPro" id="IPR050638">
    <property type="entry name" value="AA-Vitamin_Transporters"/>
</dbReference>
<feature type="transmembrane region" description="Helical" evidence="6">
    <location>
        <begin position="149"/>
        <end position="172"/>
    </location>
</feature>
<comment type="subcellular location">
    <subcellularLocation>
        <location evidence="1">Cell membrane</location>
        <topology evidence="1">Multi-pass membrane protein</topology>
    </subcellularLocation>
</comment>
<feature type="transmembrane region" description="Helical" evidence="6">
    <location>
        <begin position="34"/>
        <end position="55"/>
    </location>
</feature>
<keyword evidence="2" id="KW-1003">Cell membrane</keyword>
<feature type="transmembrane region" description="Helical" evidence="6">
    <location>
        <begin position="275"/>
        <end position="292"/>
    </location>
</feature>
<name>A0A955RHU8_9BACT</name>
<dbReference type="Proteomes" id="UP000782843">
    <property type="component" value="Unassembled WGS sequence"/>
</dbReference>
<feature type="transmembrane region" description="Helical" evidence="6">
    <location>
        <begin position="122"/>
        <end position="143"/>
    </location>
</feature>
<feature type="domain" description="EamA" evidence="7">
    <location>
        <begin position="8"/>
        <end position="138"/>
    </location>
</feature>
<dbReference type="Pfam" id="PF00892">
    <property type="entry name" value="EamA"/>
    <property type="match status" value="2"/>
</dbReference>
<feature type="transmembrane region" description="Helical" evidence="6">
    <location>
        <begin position="7"/>
        <end position="28"/>
    </location>
</feature>
<feature type="transmembrane region" description="Helical" evidence="6">
    <location>
        <begin position="250"/>
        <end position="269"/>
    </location>
</feature>
<dbReference type="EMBL" id="JAGQLG010000090">
    <property type="protein sequence ID" value="MCA9382241.1"/>
    <property type="molecule type" value="Genomic_DNA"/>
</dbReference>
<evidence type="ECO:0000256" key="2">
    <source>
        <dbReference type="ARBA" id="ARBA00022475"/>
    </source>
</evidence>
<evidence type="ECO:0000313" key="8">
    <source>
        <dbReference type="EMBL" id="MCA9382241.1"/>
    </source>
</evidence>
<dbReference type="SUPFAM" id="SSF103481">
    <property type="entry name" value="Multidrug resistance efflux transporter EmrE"/>
    <property type="match status" value="2"/>
</dbReference>
<dbReference type="PANTHER" id="PTHR32322:SF18">
    <property type="entry name" value="S-ADENOSYLMETHIONINE_S-ADENOSYLHOMOCYSTEINE TRANSPORTER"/>
    <property type="match status" value="1"/>
</dbReference>
<proteinExistence type="predicted"/>
<dbReference type="PANTHER" id="PTHR32322">
    <property type="entry name" value="INNER MEMBRANE TRANSPORTER"/>
    <property type="match status" value="1"/>
</dbReference>